<evidence type="ECO:0000313" key="13">
    <source>
        <dbReference type="EMBL" id="KAK7241448.1"/>
    </source>
</evidence>
<evidence type="ECO:0000256" key="3">
    <source>
        <dbReference type="ARBA" id="ARBA00022448"/>
    </source>
</evidence>
<feature type="transmembrane region" description="Helical" evidence="10">
    <location>
        <begin position="645"/>
        <end position="666"/>
    </location>
</feature>
<keyword evidence="14" id="KW-1185">Reference proteome</keyword>
<feature type="transmembrane region" description="Helical" evidence="10">
    <location>
        <begin position="519"/>
        <end position="541"/>
    </location>
</feature>
<evidence type="ECO:0000256" key="4">
    <source>
        <dbReference type="ARBA" id="ARBA00022692"/>
    </source>
</evidence>
<evidence type="ECO:0000259" key="11">
    <source>
        <dbReference type="PROSITE" id="PS50893"/>
    </source>
</evidence>
<feature type="domain" description="ABC transporter" evidence="11">
    <location>
        <begin position="760"/>
        <end position="994"/>
    </location>
</feature>
<feature type="compositionally biased region" description="Low complexity" evidence="9">
    <location>
        <begin position="428"/>
        <end position="439"/>
    </location>
</feature>
<dbReference type="Pfam" id="PF00005">
    <property type="entry name" value="ABC_tran"/>
    <property type="match status" value="2"/>
</dbReference>
<dbReference type="SMART" id="SM00382">
    <property type="entry name" value="AAA"/>
    <property type="match status" value="2"/>
</dbReference>
<dbReference type="InterPro" id="IPR036640">
    <property type="entry name" value="ABC1_TM_sf"/>
</dbReference>
<dbReference type="InterPro" id="IPR003439">
    <property type="entry name" value="ABC_transporter-like_ATP-bd"/>
</dbReference>
<dbReference type="InterPro" id="IPR027417">
    <property type="entry name" value="P-loop_NTPase"/>
</dbReference>
<dbReference type="InterPro" id="IPR044726">
    <property type="entry name" value="ABCC_6TM_D2"/>
</dbReference>
<dbReference type="Gene3D" id="3.40.50.300">
    <property type="entry name" value="P-loop containing nucleotide triphosphate hydrolases"/>
    <property type="match status" value="2"/>
</dbReference>
<dbReference type="InterPro" id="IPR011527">
    <property type="entry name" value="ABC1_TM_dom"/>
</dbReference>
<dbReference type="PROSITE" id="PS50893">
    <property type="entry name" value="ABC_TRANSPORTER_2"/>
    <property type="match status" value="2"/>
</dbReference>
<evidence type="ECO:0000256" key="10">
    <source>
        <dbReference type="SAM" id="Phobius"/>
    </source>
</evidence>
<feature type="domain" description="ABC transporter" evidence="11">
    <location>
        <begin position="206"/>
        <end position="435"/>
    </location>
</feature>
<dbReference type="SUPFAM" id="SSF90123">
    <property type="entry name" value="ABC transporter transmembrane region"/>
    <property type="match status" value="2"/>
</dbReference>
<evidence type="ECO:0000256" key="8">
    <source>
        <dbReference type="ARBA" id="ARBA00023136"/>
    </source>
</evidence>
<feature type="transmembrane region" description="Helical" evidence="10">
    <location>
        <begin position="122"/>
        <end position="144"/>
    </location>
</feature>
<dbReference type="PROSITE" id="PS50929">
    <property type="entry name" value="ABC_TM1F"/>
    <property type="match status" value="2"/>
</dbReference>
<dbReference type="Pfam" id="PF00664">
    <property type="entry name" value="ABC_membrane"/>
    <property type="match status" value="1"/>
</dbReference>
<evidence type="ECO:0000256" key="6">
    <source>
        <dbReference type="ARBA" id="ARBA00022840"/>
    </source>
</evidence>
<sequence>MFVRVACMEVCFFGSVRAMNNCRTAIVPLVFRGRRLGAAALVGAATVVAANQAALEIGKRTKPAVLRLQEARDARAKLTTEMLAGVRLAKLRGWTASVKARVAAAREAEMAALKTTRYLDALNVFVGCVAALAVPVAIFSWYALVEEKSLSPAVAFTALAWITQMEWSINTLPDIYNLWSSLSPSVERLADFLLRAPKEPAAPPPFPSDAAAAVDGAVGYGARAVATAKFECRRGEVVAVVGPVGSGKSTLLRSLCGAGAAVDGWAGTAPGLARAYVGQDPFLLTGTVVDNVAFGLPVDDARVDACLRDCGLGPDLAALPDGKLTPVGPSGVRLSGGQRSRVALARALYAEPDVLVLDDVFSAVDAHTGAALWERAIAPLAGRCAVVLATHQLAYAARPEVSRVVDLGPRGAAAPARSIEDAKEAPAVEEAPVAEPSVETHAPARREPVALEEVAAELRRLLAAREGETVDGALAARLERSLLGLDGDEPERRRGGFIAYRDFLLYLDAFGSRATSASLAAIAVAACGCAVASNVWLSVWADDGAEGAAQTRFLVVYAAIGVFQAGLLALQTILLTLCALDASKTLHEKMLDGVLGAPLRFFDETPQGNALNRFLQDLANVDVDVPTVFLDQLTRTLTVASQLGLVLYFAPWVALMLPLALVPYGFIFSTVRVAARDTRRLEAAAHGPCYAHFNDALRGRETVAAFGALDRFCDANARLVEAMATGKYANDACSKWSQALTTMNGCVLYLAAGLCAVLLVRRGDVSTGQLGLVLLYAASLQRAGMDYMCGLASRRSSGKSSLVGALARLYPLAAGAVAVGGVDLAGLPLADARARVRVVEQCSTLARETVRANLLGPSATCGDETVWAALDRVGVAAAVRRLPGGLDHVCAERGDDFSAGERQLLALARALLPFPPPLLLCDEATANVDEATDAKVHDVLLRGLDATVLVVCHRLAHVAAFDLAVVLDDGRVVEEGRPADLLRDPASRLAGLVAAGKKGG</sequence>
<keyword evidence="6" id="KW-0067">ATP-binding</keyword>
<keyword evidence="7 10" id="KW-1133">Transmembrane helix</keyword>
<dbReference type="SUPFAM" id="SSF52540">
    <property type="entry name" value="P-loop containing nucleoside triphosphate hydrolases"/>
    <property type="match status" value="2"/>
</dbReference>
<evidence type="ECO:0000259" key="12">
    <source>
        <dbReference type="PROSITE" id="PS50929"/>
    </source>
</evidence>
<feature type="domain" description="ABC transmembrane type-1" evidence="12">
    <location>
        <begin position="57"/>
        <end position="181"/>
    </location>
</feature>
<dbReference type="Gene3D" id="1.20.1560.10">
    <property type="entry name" value="ABC transporter type 1, transmembrane domain"/>
    <property type="match status" value="2"/>
</dbReference>
<feature type="transmembrane region" description="Helical" evidence="10">
    <location>
        <begin position="553"/>
        <end position="580"/>
    </location>
</feature>
<dbReference type="InterPro" id="IPR003593">
    <property type="entry name" value="AAA+_ATPase"/>
</dbReference>
<dbReference type="Proteomes" id="UP001363151">
    <property type="component" value="Unassembled WGS sequence"/>
</dbReference>
<reference evidence="13 14" key="1">
    <citation type="submission" date="2024-03" db="EMBL/GenBank/DDBJ databases">
        <title>Aureococcus anophagefferens CCMP1851 and Kratosvirus quantuckense: Draft genome of a second virus-susceptible host strain in the model system.</title>
        <authorList>
            <person name="Chase E."/>
            <person name="Truchon A.R."/>
            <person name="Schepens W."/>
            <person name="Wilhelm S.W."/>
        </authorList>
    </citation>
    <scope>NUCLEOTIDE SEQUENCE [LARGE SCALE GENOMIC DNA]</scope>
    <source>
        <strain evidence="13 14">CCMP1851</strain>
    </source>
</reference>
<evidence type="ECO:0000256" key="9">
    <source>
        <dbReference type="SAM" id="MobiDB-lite"/>
    </source>
</evidence>
<dbReference type="InterPro" id="IPR050173">
    <property type="entry name" value="ABC_transporter_C-like"/>
</dbReference>
<accession>A0ABR1FYV5</accession>
<keyword evidence="4 10" id="KW-0812">Transmembrane</keyword>
<comment type="caution">
    <text evidence="13">The sequence shown here is derived from an EMBL/GenBank/DDBJ whole genome shotgun (WGS) entry which is preliminary data.</text>
</comment>
<gene>
    <name evidence="13" type="ORF">SO694_00058057</name>
</gene>
<feature type="domain" description="ABC transmembrane type-1" evidence="12">
    <location>
        <begin position="519"/>
        <end position="783"/>
    </location>
</feature>
<organism evidence="13 14">
    <name type="scientific">Aureococcus anophagefferens</name>
    <name type="common">Harmful bloom alga</name>
    <dbReference type="NCBI Taxonomy" id="44056"/>
    <lineage>
        <taxon>Eukaryota</taxon>
        <taxon>Sar</taxon>
        <taxon>Stramenopiles</taxon>
        <taxon>Ochrophyta</taxon>
        <taxon>Pelagophyceae</taxon>
        <taxon>Pelagomonadales</taxon>
        <taxon>Pelagomonadaceae</taxon>
        <taxon>Aureococcus</taxon>
    </lineage>
</organism>
<evidence type="ECO:0000256" key="7">
    <source>
        <dbReference type="ARBA" id="ARBA00022989"/>
    </source>
</evidence>
<dbReference type="EMBL" id="JBBJCI010000201">
    <property type="protein sequence ID" value="KAK7241448.1"/>
    <property type="molecule type" value="Genomic_DNA"/>
</dbReference>
<comment type="similarity">
    <text evidence="2">Belongs to the ABC transporter superfamily. ABCC family. Conjugate transporter (TC 3.A.1.208) subfamily.</text>
</comment>
<keyword evidence="5" id="KW-0547">Nucleotide-binding</keyword>
<dbReference type="CDD" id="cd18580">
    <property type="entry name" value="ABC_6TM_ABCC_D2"/>
    <property type="match status" value="1"/>
</dbReference>
<evidence type="ECO:0000313" key="14">
    <source>
        <dbReference type="Proteomes" id="UP001363151"/>
    </source>
</evidence>
<evidence type="ECO:0000256" key="5">
    <source>
        <dbReference type="ARBA" id="ARBA00022741"/>
    </source>
</evidence>
<evidence type="ECO:0000256" key="1">
    <source>
        <dbReference type="ARBA" id="ARBA00004141"/>
    </source>
</evidence>
<evidence type="ECO:0000256" key="2">
    <source>
        <dbReference type="ARBA" id="ARBA00009726"/>
    </source>
</evidence>
<proteinExistence type="inferred from homology"/>
<keyword evidence="8 10" id="KW-0472">Membrane</keyword>
<keyword evidence="3" id="KW-0813">Transport</keyword>
<dbReference type="PANTHER" id="PTHR24223">
    <property type="entry name" value="ATP-BINDING CASSETTE SUB-FAMILY C"/>
    <property type="match status" value="1"/>
</dbReference>
<dbReference type="InterPro" id="IPR017871">
    <property type="entry name" value="ABC_transporter-like_CS"/>
</dbReference>
<feature type="region of interest" description="Disordered" evidence="9">
    <location>
        <begin position="415"/>
        <end position="442"/>
    </location>
</feature>
<protein>
    <submittedName>
        <fullName evidence="13">ABC transporter</fullName>
    </submittedName>
</protein>
<comment type="subcellular location">
    <subcellularLocation>
        <location evidence="1">Membrane</location>
        <topology evidence="1">Multi-pass membrane protein</topology>
    </subcellularLocation>
</comment>
<dbReference type="PANTHER" id="PTHR24223:SF456">
    <property type="entry name" value="MULTIDRUG RESISTANCE-ASSOCIATED PROTEIN LETHAL(2)03659"/>
    <property type="match status" value="1"/>
</dbReference>
<name>A0ABR1FYV5_AURAN</name>
<dbReference type="PROSITE" id="PS00211">
    <property type="entry name" value="ABC_TRANSPORTER_1"/>
    <property type="match status" value="2"/>
</dbReference>